<dbReference type="EMBL" id="JBCGDC010000007">
    <property type="protein sequence ID" value="MFB6392218.1"/>
    <property type="molecule type" value="Genomic_DNA"/>
</dbReference>
<sequence length="110" mass="11793">MSLVCDPSTDGARYAEYSATAAKQAVALRAAADRIGTTTNTIGRQVAAVEFQSPSAADFRRRVEGVDAELRGVTRRLTDLAETLDRTSRHYAELHLDWLAKRGAAGLTGG</sequence>
<gene>
    <name evidence="1" type="ORF">AAFH96_03740</name>
</gene>
<accession>A0ABV5CJP2</accession>
<dbReference type="RefSeq" id="WP_375733016.1">
    <property type="nucleotide sequence ID" value="NZ_JBCGDC010000007.1"/>
</dbReference>
<reference evidence="1 2" key="1">
    <citation type="submission" date="2024-04" db="EMBL/GenBank/DDBJ databases">
        <title>Polymorphospora sp. isolated from Baiyangdian Lake in Xiong'an New Area.</title>
        <authorList>
            <person name="Zhang X."/>
            <person name="Liu J."/>
        </authorList>
    </citation>
    <scope>NUCLEOTIDE SEQUENCE [LARGE SCALE GENOMIC DNA]</scope>
    <source>
        <strain evidence="1 2">2-325</strain>
    </source>
</reference>
<comment type="caution">
    <text evidence="1">The sequence shown here is derived from an EMBL/GenBank/DDBJ whole genome shotgun (WGS) entry which is preliminary data.</text>
</comment>
<protein>
    <recommendedName>
        <fullName evidence="3">Excreted virulence factor EspC (Type VII ESX diderm)</fullName>
    </recommendedName>
</protein>
<evidence type="ECO:0000313" key="1">
    <source>
        <dbReference type="EMBL" id="MFB6392218.1"/>
    </source>
</evidence>
<dbReference type="Gene3D" id="1.10.287.1060">
    <property type="entry name" value="ESAT-6-like"/>
    <property type="match status" value="1"/>
</dbReference>
<organism evidence="1 2">
    <name type="scientific">Polymorphospora lycopeni</name>
    <dbReference type="NCBI Taxonomy" id="3140240"/>
    <lineage>
        <taxon>Bacteria</taxon>
        <taxon>Bacillati</taxon>
        <taxon>Actinomycetota</taxon>
        <taxon>Actinomycetes</taxon>
        <taxon>Micromonosporales</taxon>
        <taxon>Micromonosporaceae</taxon>
        <taxon>Polymorphospora</taxon>
    </lineage>
</organism>
<keyword evidence="2" id="KW-1185">Reference proteome</keyword>
<name>A0ABV5CJP2_9ACTN</name>
<dbReference type="Proteomes" id="UP001582793">
    <property type="component" value="Unassembled WGS sequence"/>
</dbReference>
<proteinExistence type="predicted"/>
<evidence type="ECO:0000313" key="2">
    <source>
        <dbReference type="Proteomes" id="UP001582793"/>
    </source>
</evidence>
<evidence type="ECO:0008006" key="3">
    <source>
        <dbReference type="Google" id="ProtNLM"/>
    </source>
</evidence>